<keyword evidence="3 7" id="KW-0067">ATP-binding</keyword>
<dbReference type="PROSITE" id="PS51456">
    <property type="entry name" value="MYOSIN_MOTOR"/>
    <property type="match status" value="1"/>
</dbReference>
<feature type="compositionally biased region" description="Gly residues" evidence="8">
    <location>
        <begin position="524"/>
        <end position="535"/>
    </location>
</feature>
<dbReference type="PANTHER" id="PTHR13140:SF743">
    <property type="entry name" value="MYOSIN-K HEAVY CHAIN"/>
    <property type="match status" value="1"/>
</dbReference>
<evidence type="ECO:0000256" key="7">
    <source>
        <dbReference type="PROSITE-ProRule" id="PRU00782"/>
    </source>
</evidence>
<dbReference type="GO" id="GO:0006909">
    <property type="term" value="P:phagocytosis"/>
    <property type="evidence" value="ECO:0007669"/>
    <property type="project" value="UniProtKB-ARBA"/>
</dbReference>
<protein>
    <submittedName>
        <fullName evidence="10">Myosin IK</fullName>
    </submittedName>
</protein>
<evidence type="ECO:0000256" key="4">
    <source>
        <dbReference type="ARBA" id="ARBA00023123"/>
    </source>
</evidence>
<keyword evidence="2 7" id="KW-0547">Nucleotide-binding</keyword>
<dbReference type="InterPro" id="IPR036961">
    <property type="entry name" value="Kinesin_motor_dom_sf"/>
</dbReference>
<feature type="binding site" evidence="7">
    <location>
        <begin position="177"/>
        <end position="184"/>
    </location>
    <ligand>
        <name>ATP</name>
        <dbReference type="ChEBI" id="CHEBI:30616"/>
    </ligand>
</feature>
<dbReference type="Gene3D" id="3.40.850.10">
    <property type="entry name" value="Kinesin motor domain"/>
    <property type="match status" value="2"/>
</dbReference>
<dbReference type="Gene3D" id="1.10.10.820">
    <property type="match status" value="1"/>
</dbReference>
<evidence type="ECO:0000256" key="5">
    <source>
        <dbReference type="ARBA" id="ARBA00023175"/>
    </source>
</evidence>
<dbReference type="GO" id="GO:0016459">
    <property type="term" value="C:myosin complex"/>
    <property type="evidence" value="ECO:0007669"/>
    <property type="project" value="UniProtKB-KW"/>
</dbReference>
<evidence type="ECO:0000256" key="8">
    <source>
        <dbReference type="SAM" id="MobiDB-lite"/>
    </source>
</evidence>
<dbReference type="Pfam" id="PF00063">
    <property type="entry name" value="Myosin_head"/>
    <property type="match status" value="2"/>
</dbReference>
<comment type="caution">
    <text evidence="10">The sequence shown here is derived from an EMBL/GenBank/DDBJ whole genome shotgun (WGS) entry which is preliminary data.</text>
</comment>
<organism evidence="10 11">
    <name type="scientific">Planoprotostelium fungivorum</name>
    <dbReference type="NCBI Taxonomy" id="1890364"/>
    <lineage>
        <taxon>Eukaryota</taxon>
        <taxon>Amoebozoa</taxon>
        <taxon>Evosea</taxon>
        <taxon>Variosea</taxon>
        <taxon>Cavosteliida</taxon>
        <taxon>Cavosteliaceae</taxon>
        <taxon>Planoprotostelium</taxon>
    </lineage>
</organism>
<dbReference type="Gene3D" id="1.20.58.530">
    <property type="match status" value="1"/>
</dbReference>
<feature type="domain" description="Myosin motor" evidence="9">
    <location>
        <begin position="84"/>
        <end position="901"/>
    </location>
</feature>
<dbReference type="PANTHER" id="PTHR13140">
    <property type="entry name" value="MYOSIN"/>
    <property type="match status" value="1"/>
</dbReference>
<evidence type="ECO:0000313" key="11">
    <source>
        <dbReference type="Proteomes" id="UP000241769"/>
    </source>
</evidence>
<dbReference type="FunCoup" id="A0A2P6NQT9">
    <property type="interactions" value="4"/>
</dbReference>
<keyword evidence="6 7" id="KW-0009">Actin-binding</keyword>
<dbReference type="Gene3D" id="1.20.120.720">
    <property type="entry name" value="Myosin VI head, motor domain, U50 subdomain"/>
    <property type="match status" value="1"/>
</dbReference>
<evidence type="ECO:0000259" key="9">
    <source>
        <dbReference type="PROSITE" id="PS51456"/>
    </source>
</evidence>
<feature type="compositionally biased region" description="Gly residues" evidence="8">
    <location>
        <begin position="556"/>
        <end position="567"/>
    </location>
</feature>
<feature type="region of interest" description="Disordered" evidence="8">
    <location>
        <begin position="442"/>
        <end position="568"/>
    </location>
</feature>
<proteinExistence type="inferred from homology"/>
<evidence type="ECO:0000256" key="3">
    <source>
        <dbReference type="ARBA" id="ARBA00022840"/>
    </source>
</evidence>
<dbReference type="GO" id="GO:0005886">
    <property type="term" value="C:plasma membrane"/>
    <property type="evidence" value="ECO:0007669"/>
    <property type="project" value="TreeGrafter"/>
</dbReference>
<name>A0A2P6NQT9_9EUKA</name>
<dbReference type="GO" id="GO:0043327">
    <property type="term" value="P:chemotaxis to cAMP"/>
    <property type="evidence" value="ECO:0007669"/>
    <property type="project" value="TreeGrafter"/>
</dbReference>
<dbReference type="EMBL" id="MDYQ01000033">
    <property type="protein sequence ID" value="PRP86304.1"/>
    <property type="molecule type" value="Genomic_DNA"/>
</dbReference>
<dbReference type="OrthoDB" id="6108017at2759"/>
<keyword evidence="5 7" id="KW-0505">Motor protein</keyword>
<dbReference type="GO" id="GO:0051015">
    <property type="term" value="F:actin filament binding"/>
    <property type="evidence" value="ECO:0007669"/>
    <property type="project" value="TreeGrafter"/>
</dbReference>
<evidence type="ECO:0000313" key="10">
    <source>
        <dbReference type="EMBL" id="PRP86304.1"/>
    </source>
</evidence>
<gene>
    <name evidence="10" type="ORF">PROFUN_05445</name>
</gene>
<dbReference type="SMART" id="SM00242">
    <property type="entry name" value="MYSc"/>
    <property type="match status" value="1"/>
</dbReference>
<dbReference type="Gene3D" id="6.20.240.20">
    <property type="match status" value="1"/>
</dbReference>
<reference evidence="10 11" key="1">
    <citation type="journal article" date="2018" name="Genome Biol. Evol.">
        <title>Multiple Roots of Fruiting Body Formation in Amoebozoa.</title>
        <authorList>
            <person name="Hillmann F."/>
            <person name="Forbes G."/>
            <person name="Novohradska S."/>
            <person name="Ferling I."/>
            <person name="Riege K."/>
            <person name="Groth M."/>
            <person name="Westermann M."/>
            <person name="Marz M."/>
            <person name="Spaller T."/>
            <person name="Winckler T."/>
            <person name="Schaap P."/>
            <person name="Glockner G."/>
        </authorList>
    </citation>
    <scope>NUCLEOTIDE SEQUENCE [LARGE SCALE GENOMIC DNA]</scope>
    <source>
        <strain evidence="10 11">Jena</strain>
    </source>
</reference>
<dbReference type="InParanoid" id="A0A2P6NQT9"/>
<feature type="region of interest" description="Actin-binding" evidence="7">
    <location>
        <begin position="775"/>
        <end position="797"/>
    </location>
</feature>
<dbReference type="Proteomes" id="UP000241769">
    <property type="component" value="Unassembled WGS sequence"/>
</dbReference>
<dbReference type="STRING" id="1890364.A0A2P6NQT9"/>
<comment type="similarity">
    <text evidence="1 7">Belongs to the TRAFAC class myosin-kinesin ATPase superfamily. Myosin family.</text>
</comment>
<sequence length="939" mass="102879">MSIRTLLFDNPTSFIAIPVEMMMFLIFGSGCRVNLPSRSDLNYTTNCLKEMKRRPKRWKTFPSPISYHLPAAQPSAMAFFMLTDGVDDLVMVSSPSNGELTKQLGARYNRELIYTNIGDVLIAVNPYKRLPIYGEDHIKLYSNAQGGATPPHPFQLAEAAYRGLVSEQCSQAVIISGESGAGKTESAKIILNYVSAVSGDNTNARHVKDVISSTNPLLESFGNAKTVRNDNSSRFGKYLETTFTDKGEPSGGLITNFLLEKTRVAFQGKGERNFHIFYQLVVGSPSNMQSDFSLQGGVSSFQYLSKSGCNTVEGVDDAAEYKEVANAFNVIGISSQDQYYVWQLLAAMLHLGNLQFTGGTPATISNTNVLEMCAYLLEVDVGTLQHALTHRTITSGSARHTVMAVPQSPDQAGGTRDALAKTLYERIFDWLVVKINTALNSGRSGGGGGGGAPSSPPAASEFSQRFRRKLTENSGREPPSAPGGRGGPPPGGRGMPPPGGRGAPPPGGRGMPPPGARSPPAPPGGRGGPPSGGRGGPPPMPGARNPPSSPPTSPRTGGGGGGGGGKVNFGNSERSIGVLDIYGFEIFQKNAFEQFCINYVNERLQQIFIDLTIRHEQREYHEEGLKWKDINYFDNKVVCDVIEGTNPPGVFRLLDDTCKTVHSLDSATCDAKFMEKLAKGLPNHDYLSLHGKEQFTIKHYAGEVTYDSEEFCFKNYDNLFPSLVMCMQASNNRFFNSLFPENVENGERNFPPNFHGNFADKSSPTTSGIKIRQSAGALMQKLSQCTPHYIRCIKPNTKKTPMSFTSDLVEHQIKYLGLLENVRVKRAGYAYRHMFGVFLNRFKPLMDQPTMNNEAQGVRDFVQWALGKFPKNINSDEFEVGKTKIFVKSPDTIWFLEEQLEKKIDPEGYKLKLQAFKESEVRAKKAQGSVGMKPKCIIQ</sequence>
<evidence type="ECO:0000256" key="6">
    <source>
        <dbReference type="ARBA" id="ARBA00023203"/>
    </source>
</evidence>
<keyword evidence="11" id="KW-1185">Reference proteome</keyword>
<dbReference type="InterPro" id="IPR027417">
    <property type="entry name" value="P-loop_NTPase"/>
</dbReference>
<dbReference type="PRINTS" id="PR00193">
    <property type="entry name" value="MYOSINHEAVY"/>
</dbReference>
<dbReference type="AlphaFoldDB" id="A0A2P6NQT9"/>
<dbReference type="SUPFAM" id="SSF52540">
    <property type="entry name" value="P-loop containing nucleoside triphosphate hydrolases"/>
    <property type="match status" value="1"/>
</dbReference>
<keyword evidence="4 7" id="KW-0518">Myosin</keyword>
<feature type="compositionally biased region" description="Gly residues" evidence="8">
    <location>
        <begin position="443"/>
        <end position="452"/>
    </location>
</feature>
<dbReference type="GO" id="GO:0005737">
    <property type="term" value="C:cytoplasm"/>
    <property type="evidence" value="ECO:0007669"/>
    <property type="project" value="TreeGrafter"/>
</dbReference>
<feature type="compositionally biased region" description="Pro residues" evidence="8">
    <location>
        <begin position="487"/>
        <end position="523"/>
    </location>
</feature>
<evidence type="ECO:0000256" key="1">
    <source>
        <dbReference type="ARBA" id="ARBA00008314"/>
    </source>
</evidence>
<dbReference type="FunFam" id="1.10.10.820:FF:000001">
    <property type="entry name" value="Myosin heavy chain"/>
    <property type="match status" value="1"/>
</dbReference>
<dbReference type="PROSITE" id="PS51257">
    <property type="entry name" value="PROKAR_LIPOPROTEIN"/>
    <property type="match status" value="1"/>
</dbReference>
<dbReference type="GO" id="GO:0000146">
    <property type="term" value="F:microfilament motor activity"/>
    <property type="evidence" value="ECO:0007669"/>
    <property type="project" value="TreeGrafter"/>
</dbReference>
<accession>A0A2P6NQT9</accession>
<dbReference type="FunFam" id="1.20.58.530:FF:000007">
    <property type="entry name" value="Myosin IE"/>
    <property type="match status" value="1"/>
</dbReference>
<evidence type="ECO:0000256" key="2">
    <source>
        <dbReference type="ARBA" id="ARBA00022741"/>
    </source>
</evidence>
<dbReference type="GO" id="GO:0031252">
    <property type="term" value="C:cell leading edge"/>
    <property type="evidence" value="ECO:0007669"/>
    <property type="project" value="UniProtKB-ARBA"/>
</dbReference>
<dbReference type="GO" id="GO:0070685">
    <property type="term" value="C:macropinocytic cup"/>
    <property type="evidence" value="ECO:0007669"/>
    <property type="project" value="UniProtKB-ARBA"/>
</dbReference>
<dbReference type="GO" id="GO:0007015">
    <property type="term" value="P:actin filament organization"/>
    <property type="evidence" value="ECO:0007669"/>
    <property type="project" value="TreeGrafter"/>
</dbReference>
<dbReference type="GO" id="GO:0005524">
    <property type="term" value="F:ATP binding"/>
    <property type="evidence" value="ECO:0007669"/>
    <property type="project" value="UniProtKB-UniRule"/>
</dbReference>
<dbReference type="InterPro" id="IPR001609">
    <property type="entry name" value="Myosin_head_motor_dom-like"/>
</dbReference>